<comment type="caution">
    <text evidence="14">The sequence shown here is derived from an EMBL/GenBank/DDBJ whole genome shotgun (WGS) entry which is preliminary data.</text>
</comment>
<evidence type="ECO:0000313" key="15">
    <source>
        <dbReference type="Proteomes" id="UP000526307"/>
    </source>
</evidence>
<evidence type="ECO:0000256" key="13">
    <source>
        <dbReference type="RuleBase" id="RU003785"/>
    </source>
</evidence>
<evidence type="ECO:0000256" key="12">
    <source>
        <dbReference type="RuleBase" id="RU003784"/>
    </source>
</evidence>
<keyword evidence="5 10" id="KW-0819">tRNA processing</keyword>
<organism evidence="14 15">
    <name type="scientific">Mogibacterium timidum</name>
    <dbReference type="NCBI Taxonomy" id="35519"/>
    <lineage>
        <taxon>Bacteria</taxon>
        <taxon>Bacillati</taxon>
        <taxon>Bacillota</taxon>
        <taxon>Clostridia</taxon>
        <taxon>Peptostreptococcales</taxon>
        <taxon>Anaerovoracaceae</taxon>
        <taxon>Mogibacterium</taxon>
    </lineage>
</organism>
<keyword evidence="4 10" id="KW-0808">Transferase</keyword>
<dbReference type="GO" id="GO:0005524">
    <property type="term" value="F:ATP binding"/>
    <property type="evidence" value="ECO:0007669"/>
    <property type="project" value="UniProtKB-UniRule"/>
</dbReference>
<name>A0A7Y9B196_9FIRM</name>
<dbReference type="EMBL" id="JABXYR010000002">
    <property type="protein sequence ID" value="NWO23959.1"/>
    <property type="molecule type" value="Genomic_DNA"/>
</dbReference>
<evidence type="ECO:0000256" key="3">
    <source>
        <dbReference type="ARBA" id="ARBA00005842"/>
    </source>
</evidence>
<dbReference type="GO" id="GO:0006400">
    <property type="term" value="P:tRNA modification"/>
    <property type="evidence" value="ECO:0007669"/>
    <property type="project" value="TreeGrafter"/>
</dbReference>
<dbReference type="Gene3D" id="1.10.20.140">
    <property type="match status" value="1"/>
</dbReference>
<dbReference type="InterPro" id="IPR018022">
    <property type="entry name" value="IPT"/>
</dbReference>
<feature type="binding site" evidence="10">
    <location>
        <begin position="14"/>
        <end position="21"/>
    </location>
    <ligand>
        <name>ATP</name>
        <dbReference type="ChEBI" id="CHEBI:30616"/>
    </ligand>
</feature>
<evidence type="ECO:0000256" key="11">
    <source>
        <dbReference type="RuleBase" id="RU003783"/>
    </source>
</evidence>
<dbReference type="SUPFAM" id="SSF52540">
    <property type="entry name" value="P-loop containing nucleoside triphosphate hydrolases"/>
    <property type="match status" value="2"/>
</dbReference>
<comment type="function">
    <text evidence="2 10 12">Catalyzes the transfer of a dimethylallyl group onto the adenine at position 37 in tRNAs that read codons beginning with uridine, leading to the formation of N6-(dimethylallyl)adenosine (i(6)A).</text>
</comment>
<keyword evidence="15" id="KW-1185">Reference proteome</keyword>
<feature type="site" description="Interaction with substrate tRNA" evidence="10">
    <location>
        <position position="105"/>
    </location>
</feature>
<keyword evidence="6 10" id="KW-0547">Nucleotide-binding</keyword>
<protein>
    <recommendedName>
        <fullName evidence="10">tRNA dimethylallyltransferase</fullName>
        <ecNumber evidence="10">2.5.1.75</ecNumber>
    </recommendedName>
    <alternativeName>
        <fullName evidence="10">Dimethylallyl diphosphate:tRNA dimethylallyltransferase</fullName>
        <shortName evidence="10">DMAPP:tRNA dimethylallyltransferase</shortName>
        <shortName evidence="10">DMATase</shortName>
    </alternativeName>
    <alternativeName>
        <fullName evidence="10">Isopentenyl-diphosphate:tRNA isopentenyltransferase</fullName>
        <shortName evidence="10">IPP transferase</shortName>
        <shortName evidence="10">IPPT</shortName>
        <shortName evidence="10">IPTase</shortName>
    </alternativeName>
</protein>
<evidence type="ECO:0000256" key="2">
    <source>
        <dbReference type="ARBA" id="ARBA00003213"/>
    </source>
</evidence>
<reference evidence="14 15" key="1">
    <citation type="submission" date="2020-06" db="EMBL/GenBank/DDBJ databases">
        <title>Mogibacterium timidum strain W9173 genomic sequence.</title>
        <authorList>
            <person name="Wade W.G."/>
            <person name="Johnston C.D."/>
            <person name="Chen T."/>
            <person name="Dewhirst F.E."/>
        </authorList>
    </citation>
    <scope>NUCLEOTIDE SEQUENCE [LARGE SCALE GENOMIC DNA]</scope>
    <source>
        <strain evidence="14 15">W9173</strain>
    </source>
</reference>
<dbReference type="NCBIfam" id="TIGR00174">
    <property type="entry name" value="miaA"/>
    <property type="match status" value="1"/>
</dbReference>
<evidence type="ECO:0000256" key="5">
    <source>
        <dbReference type="ARBA" id="ARBA00022694"/>
    </source>
</evidence>
<dbReference type="EC" id="2.5.1.75" evidence="10"/>
<evidence type="ECO:0000256" key="1">
    <source>
        <dbReference type="ARBA" id="ARBA00001946"/>
    </source>
</evidence>
<evidence type="ECO:0000313" key="14">
    <source>
        <dbReference type="EMBL" id="NWO23959.1"/>
    </source>
</evidence>
<keyword evidence="8 10" id="KW-0460">Magnesium</keyword>
<dbReference type="AlphaFoldDB" id="A0A7Y9B196"/>
<comment type="caution">
    <text evidence="10">Lacks conserved residue(s) required for the propagation of feature annotation.</text>
</comment>
<dbReference type="GO" id="GO:0052381">
    <property type="term" value="F:tRNA dimethylallyltransferase activity"/>
    <property type="evidence" value="ECO:0007669"/>
    <property type="project" value="UniProtKB-UniRule"/>
</dbReference>
<dbReference type="HAMAP" id="MF_00185">
    <property type="entry name" value="IPP_trans"/>
    <property type="match status" value="1"/>
</dbReference>
<dbReference type="Gene3D" id="3.40.50.300">
    <property type="entry name" value="P-loop containing nucleotide triphosphate hydrolases"/>
    <property type="match status" value="1"/>
</dbReference>
<sequence>MTTLNAKKVYIIGGPTAAGKSVVALYLAKRIQGEIVNCDSVQLYKHMDIGSAKPSLKDMAAAPHHLYGFVDPAHDITVAQYQKLAFEQIDEIISRGKTPIVVGGTGLYLNSLIYKMSFAAKPINLKRRSELEHLAAERGNEYLFELLSAVDPEAAARIHPNNLRKIIRAIEAYELGSKLESMDKLEPNTEYDFNINIISMDRKWLYTRINRRVDKLMDEGLLKEVEHLLEMGYNQDTPAMKGIGYKELISYLNGDITLDEAVKNIKTNTRHYAKRQLTWFKRYQNAHWIEIQRGQTVGNIVDNILETGK</sequence>
<dbReference type="Proteomes" id="UP000526307">
    <property type="component" value="Unassembled WGS sequence"/>
</dbReference>
<feature type="site" description="Interaction with substrate tRNA" evidence="10">
    <location>
        <position position="128"/>
    </location>
</feature>
<comment type="cofactor">
    <cofactor evidence="1 10">
        <name>Mg(2+)</name>
        <dbReference type="ChEBI" id="CHEBI:18420"/>
    </cofactor>
</comment>
<accession>A0A7Y9B196</accession>
<proteinExistence type="inferred from homology"/>
<feature type="region of interest" description="Interaction with substrate tRNA" evidence="10">
    <location>
        <begin position="39"/>
        <end position="42"/>
    </location>
</feature>
<keyword evidence="7 10" id="KW-0067">ATP-binding</keyword>
<dbReference type="InterPro" id="IPR027417">
    <property type="entry name" value="P-loop_NTPase"/>
</dbReference>
<evidence type="ECO:0000256" key="9">
    <source>
        <dbReference type="ARBA" id="ARBA00049563"/>
    </source>
</evidence>
<evidence type="ECO:0000256" key="7">
    <source>
        <dbReference type="ARBA" id="ARBA00022840"/>
    </source>
</evidence>
<dbReference type="PANTHER" id="PTHR11088">
    <property type="entry name" value="TRNA DIMETHYLALLYLTRANSFERASE"/>
    <property type="match status" value="1"/>
</dbReference>
<dbReference type="InterPro" id="IPR039657">
    <property type="entry name" value="Dimethylallyltransferase"/>
</dbReference>
<evidence type="ECO:0000256" key="6">
    <source>
        <dbReference type="ARBA" id="ARBA00022741"/>
    </source>
</evidence>
<evidence type="ECO:0000256" key="8">
    <source>
        <dbReference type="ARBA" id="ARBA00022842"/>
    </source>
</evidence>
<evidence type="ECO:0000256" key="4">
    <source>
        <dbReference type="ARBA" id="ARBA00022679"/>
    </source>
</evidence>
<comment type="subunit">
    <text evidence="10">Monomer.</text>
</comment>
<dbReference type="Pfam" id="PF01715">
    <property type="entry name" value="IPPT"/>
    <property type="match status" value="1"/>
</dbReference>
<gene>
    <name evidence="10 14" type="primary">miaA</name>
    <name evidence="14" type="ORF">HW270_07840</name>
</gene>
<dbReference type="PANTHER" id="PTHR11088:SF60">
    <property type="entry name" value="TRNA DIMETHYLALLYLTRANSFERASE"/>
    <property type="match status" value="1"/>
</dbReference>
<evidence type="ECO:0000256" key="10">
    <source>
        <dbReference type="HAMAP-Rule" id="MF_00185"/>
    </source>
</evidence>
<dbReference type="RefSeq" id="WP_009644775.1">
    <property type="nucleotide sequence ID" value="NZ_CAUTAN010000019.1"/>
</dbReference>
<comment type="similarity">
    <text evidence="3 10 13">Belongs to the IPP transferase family.</text>
</comment>
<comment type="catalytic activity">
    <reaction evidence="9 10 11">
        <text>adenosine(37) in tRNA + dimethylallyl diphosphate = N(6)-dimethylallyladenosine(37) in tRNA + diphosphate</text>
        <dbReference type="Rhea" id="RHEA:26482"/>
        <dbReference type="Rhea" id="RHEA-COMP:10162"/>
        <dbReference type="Rhea" id="RHEA-COMP:10375"/>
        <dbReference type="ChEBI" id="CHEBI:33019"/>
        <dbReference type="ChEBI" id="CHEBI:57623"/>
        <dbReference type="ChEBI" id="CHEBI:74411"/>
        <dbReference type="ChEBI" id="CHEBI:74415"/>
        <dbReference type="EC" id="2.5.1.75"/>
    </reaction>
</comment>
<feature type="binding site" evidence="10">
    <location>
        <begin position="16"/>
        <end position="21"/>
    </location>
    <ligand>
        <name>substrate</name>
    </ligand>
</feature>